<dbReference type="AlphaFoldDB" id="A0A7W0CDM2"/>
<dbReference type="RefSeq" id="WP_181608059.1">
    <property type="nucleotide sequence ID" value="NZ_BAABAM010000001.1"/>
</dbReference>
<dbReference type="PROSITE" id="PS50088">
    <property type="entry name" value="ANK_REPEAT"/>
    <property type="match status" value="2"/>
</dbReference>
<dbReference type="SUPFAM" id="SSF48403">
    <property type="entry name" value="Ankyrin repeat"/>
    <property type="match status" value="1"/>
</dbReference>
<evidence type="ECO:0000256" key="2">
    <source>
        <dbReference type="ARBA" id="ARBA00023043"/>
    </source>
</evidence>
<dbReference type="SMART" id="SM00248">
    <property type="entry name" value="ANK"/>
    <property type="match status" value="3"/>
</dbReference>
<keyword evidence="2 3" id="KW-0040">ANK repeat</keyword>
<keyword evidence="5" id="KW-1185">Reference proteome</keyword>
<accession>A0A7W0CDM2</accession>
<feature type="repeat" description="ANK" evidence="3">
    <location>
        <begin position="408"/>
        <end position="440"/>
    </location>
</feature>
<feature type="repeat" description="ANK" evidence="3">
    <location>
        <begin position="320"/>
        <end position="352"/>
    </location>
</feature>
<dbReference type="PANTHER" id="PTHR24189">
    <property type="entry name" value="MYOTROPHIN"/>
    <property type="match status" value="1"/>
</dbReference>
<evidence type="ECO:0000256" key="1">
    <source>
        <dbReference type="ARBA" id="ARBA00022737"/>
    </source>
</evidence>
<evidence type="ECO:0000313" key="5">
    <source>
        <dbReference type="Proteomes" id="UP000530928"/>
    </source>
</evidence>
<protein>
    <submittedName>
        <fullName evidence="4">Ankyrin repeat protein</fullName>
    </submittedName>
</protein>
<dbReference type="EMBL" id="JACDUR010000001">
    <property type="protein sequence ID" value="MBA2889245.1"/>
    <property type="molecule type" value="Genomic_DNA"/>
</dbReference>
<keyword evidence="1" id="KW-0677">Repeat</keyword>
<dbReference type="PANTHER" id="PTHR24189:SF50">
    <property type="entry name" value="ANKYRIN REPEAT AND SOCS BOX PROTEIN 2"/>
    <property type="match status" value="1"/>
</dbReference>
<dbReference type="PROSITE" id="PS50297">
    <property type="entry name" value="ANK_REP_REGION"/>
    <property type="match status" value="1"/>
</dbReference>
<evidence type="ECO:0000256" key="3">
    <source>
        <dbReference type="PROSITE-ProRule" id="PRU00023"/>
    </source>
</evidence>
<dbReference type="InterPro" id="IPR002110">
    <property type="entry name" value="Ankyrin_rpt"/>
</dbReference>
<dbReference type="InterPro" id="IPR050745">
    <property type="entry name" value="Multifunctional_regulatory"/>
</dbReference>
<proteinExistence type="predicted"/>
<gene>
    <name evidence="4" type="ORF">HNR30_000580</name>
</gene>
<comment type="caution">
    <text evidence="4">The sequence shown here is derived from an EMBL/GenBank/DDBJ whole genome shotgun (WGS) entry which is preliminary data.</text>
</comment>
<dbReference type="Gene3D" id="1.25.40.20">
    <property type="entry name" value="Ankyrin repeat-containing domain"/>
    <property type="match status" value="3"/>
</dbReference>
<sequence>MIRLPDHPSLEKLRKLAKRLARQVHDGEPRALALVAELHPRPPAEFRLADAHLVTARLYGFASWPRLVEHLETVERYSRSPHTVPEAADPADEFLRRACLTYGADHPGRLESARSVAYEPTVHTMAATGSYDELRALLAREPGLAVAQGGPFGWEPLLYLCYARVGPGRHVDAARLLLEHGADPGAGFLWESLPSPFTALTGAFGGGEGDQPPHPAAFELAGLLLEHGADPNDAQTLYNNGLGGSWSDRTDILGLLLAHGLGRGDGGSWKRRLGHALAPPDQLIREELATAALRGGPRRARLLLEHGAQPDGIAAHPAFEERTPLELALLHGHHEVAEILREAGGSASLSTMEQFVASCMRGEDPRDPELTAHVRATHPGLINTAAGHRNVAAVRLLVRLGFDVDQLERATPLHEAAWNDDVEMARTLVELGADPSIEDREHGSTPLGWAQYGGKRRVLAYLASL</sequence>
<name>A0A7W0CDM2_9ACTN</name>
<dbReference type="Pfam" id="PF12796">
    <property type="entry name" value="Ank_2"/>
    <property type="match status" value="1"/>
</dbReference>
<dbReference type="Proteomes" id="UP000530928">
    <property type="component" value="Unassembled WGS sequence"/>
</dbReference>
<dbReference type="InterPro" id="IPR036770">
    <property type="entry name" value="Ankyrin_rpt-contain_sf"/>
</dbReference>
<evidence type="ECO:0000313" key="4">
    <source>
        <dbReference type="EMBL" id="MBA2889245.1"/>
    </source>
</evidence>
<organism evidence="4 5">
    <name type="scientific">Nonomuraea soli</name>
    <dbReference type="NCBI Taxonomy" id="1032476"/>
    <lineage>
        <taxon>Bacteria</taxon>
        <taxon>Bacillati</taxon>
        <taxon>Actinomycetota</taxon>
        <taxon>Actinomycetes</taxon>
        <taxon>Streptosporangiales</taxon>
        <taxon>Streptosporangiaceae</taxon>
        <taxon>Nonomuraea</taxon>
    </lineage>
</organism>
<reference evidence="4 5" key="1">
    <citation type="submission" date="2020-07" db="EMBL/GenBank/DDBJ databases">
        <title>Genomic Encyclopedia of Type Strains, Phase IV (KMG-IV): sequencing the most valuable type-strain genomes for metagenomic binning, comparative biology and taxonomic classification.</title>
        <authorList>
            <person name="Goeker M."/>
        </authorList>
    </citation>
    <scope>NUCLEOTIDE SEQUENCE [LARGE SCALE GENOMIC DNA]</scope>
    <source>
        <strain evidence="4 5">DSM 45533</strain>
    </source>
</reference>